<evidence type="ECO:0000259" key="4">
    <source>
        <dbReference type="Pfam" id="PF07804"/>
    </source>
</evidence>
<dbReference type="AlphaFoldDB" id="A0A934UUU8"/>
<gene>
    <name evidence="6" type="ORF">JD276_12745</name>
</gene>
<dbReference type="InterPro" id="IPR017508">
    <property type="entry name" value="HipA_N1"/>
</dbReference>
<dbReference type="EMBL" id="JAEHOH010000019">
    <property type="protein sequence ID" value="MBK0419899.1"/>
    <property type="molecule type" value="Genomic_DNA"/>
</dbReference>
<evidence type="ECO:0000256" key="3">
    <source>
        <dbReference type="ARBA" id="ARBA00022777"/>
    </source>
</evidence>
<feature type="domain" description="HipA N-terminal subdomain 1" evidence="5">
    <location>
        <begin position="5"/>
        <end position="103"/>
    </location>
</feature>
<feature type="domain" description="HipA-like C-terminal" evidence="4">
    <location>
        <begin position="148"/>
        <end position="354"/>
    </location>
</feature>
<reference evidence="6" key="1">
    <citation type="submission" date="2020-12" db="EMBL/GenBank/DDBJ databases">
        <title>Leucobacter sp. CAS1, isolated from Chromium sludge.</title>
        <authorList>
            <person name="Xu Z."/>
        </authorList>
    </citation>
    <scope>NUCLEOTIDE SEQUENCE</scope>
    <source>
        <strain evidence="6">CSA1</strain>
    </source>
</reference>
<accession>A0A934UUU8</accession>
<dbReference type="GO" id="GO:0005829">
    <property type="term" value="C:cytosol"/>
    <property type="evidence" value="ECO:0007669"/>
    <property type="project" value="TreeGrafter"/>
</dbReference>
<dbReference type="Pfam" id="PF13657">
    <property type="entry name" value="Couple_hipA"/>
    <property type="match status" value="1"/>
</dbReference>
<dbReference type="Proteomes" id="UP000608530">
    <property type="component" value="Unassembled WGS sequence"/>
</dbReference>
<organism evidence="6 7">
    <name type="scientific">Leucobacter chromiisoli</name>
    <dbReference type="NCBI Taxonomy" id="2796471"/>
    <lineage>
        <taxon>Bacteria</taxon>
        <taxon>Bacillati</taxon>
        <taxon>Actinomycetota</taxon>
        <taxon>Actinomycetes</taxon>
        <taxon>Micrococcales</taxon>
        <taxon>Microbacteriaceae</taxon>
        <taxon>Leucobacter</taxon>
    </lineage>
</organism>
<keyword evidence="7" id="KW-1185">Reference proteome</keyword>
<evidence type="ECO:0000313" key="6">
    <source>
        <dbReference type="EMBL" id="MBK0419899.1"/>
    </source>
</evidence>
<dbReference type="PANTHER" id="PTHR37419">
    <property type="entry name" value="SERINE/THREONINE-PROTEIN KINASE TOXIN HIPA"/>
    <property type="match status" value="1"/>
</dbReference>
<dbReference type="PANTHER" id="PTHR37419:SF1">
    <property type="entry name" value="SERINE_THREONINE-PROTEIN KINASE TOXIN HIPA"/>
    <property type="match status" value="1"/>
</dbReference>
<evidence type="ECO:0000313" key="7">
    <source>
        <dbReference type="Proteomes" id="UP000608530"/>
    </source>
</evidence>
<dbReference type="Pfam" id="PF07804">
    <property type="entry name" value="HipA_C"/>
    <property type="match status" value="1"/>
</dbReference>
<comment type="caution">
    <text evidence="6">The sequence shown here is derived from an EMBL/GenBank/DDBJ whole genome shotgun (WGS) entry which is preliminary data.</text>
</comment>
<keyword evidence="3" id="KW-0418">Kinase</keyword>
<dbReference type="RefSeq" id="WP_200116036.1">
    <property type="nucleotide sequence ID" value="NZ_JAEHOH010000019.1"/>
</dbReference>
<dbReference type="NCBIfam" id="TIGR03071">
    <property type="entry name" value="couple_hipA"/>
    <property type="match status" value="1"/>
</dbReference>
<dbReference type="InterPro" id="IPR012893">
    <property type="entry name" value="HipA-like_C"/>
</dbReference>
<evidence type="ECO:0000256" key="1">
    <source>
        <dbReference type="ARBA" id="ARBA00010164"/>
    </source>
</evidence>
<dbReference type="InterPro" id="IPR052028">
    <property type="entry name" value="HipA_Ser/Thr_kinase"/>
</dbReference>
<evidence type="ECO:0000256" key="2">
    <source>
        <dbReference type="ARBA" id="ARBA00022679"/>
    </source>
</evidence>
<evidence type="ECO:0000259" key="5">
    <source>
        <dbReference type="Pfam" id="PF13657"/>
    </source>
</evidence>
<name>A0A934UUU8_9MICO</name>
<proteinExistence type="inferred from homology"/>
<dbReference type="GO" id="GO:0004674">
    <property type="term" value="F:protein serine/threonine kinase activity"/>
    <property type="evidence" value="ECO:0007669"/>
    <property type="project" value="TreeGrafter"/>
</dbReference>
<sequence>MTRTLDVYLYGERIATIDRLRSDLRLRYTREHIAGDDSVPISVQFPVTPELFIGRGVRWFLENLLPDRPDVKEAWAVEAGLDSTDAFDLLAVYGADVAGALEFYPQGRDPRDLSVHRPIHEEDIAARIRSIRADDSRWTEGIGKNAPFSLGGAQGKFALARRDGQWCEPTGTAPSTHIIKPGVKNFEGSDVTEHITMETARRLGIPVARTHIELFAGEHALVVERFDRIEVDGRLIRIHQEDLAQATATPTIKKYESTGGPGYRRIFDLFDRYLDPGAASDAKLRFAESLVFSWIIGHADGHSKNYSLTLLPEGSFLSPLYDLNCNPVFEPEATCRAKDYRAFDSLELAFSVGGKRALGEFDRSSLRILERDAGLQDGYLATYAFALAARLVPTVNEIIDELPEKLRLLTAVKNFPFVAYSQLNRVADVLDAPMEP</sequence>
<keyword evidence="2" id="KW-0808">Transferase</keyword>
<comment type="similarity">
    <text evidence="1">Belongs to the HipA Ser/Thr kinase family.</text>
</comment>
<protein>
    <submittedName>
        <fullName evidence="6">HipA domain-containing protein</fullName>
    </submittedName>
</protein>